<dbReference type="GO" id="GO:0016787">
    <property type="term" value="F:hydrolase activity"/>
    <property type="evidence" value="ECO:0007669"/>
    <property type="project" value="UniProtKB-KW"/>
</dbReference>
<name>X1QTB6_9ZZZZ</name>
<comment type="caution">
    <text evidence="2">The sequence shown here is derived from an EMBL/GenBank/DDBJ whole genome shotgun (WGS) entry which is preliminary data.</text>
</comment>
<evidence type="ECO:0000256" key="1">
    <source>
        <dbReference type="ARBA" id="ARBA00022801"/>
    </source>
</evidence>
<keyword evidence="1" id="KW-0378">Hydrolase</keyword>
<gene>
    <name evidence="2" type="ORF">S12H4_03481</name>
</gene>
<evidence type="ECO:0000313" key="2">
    <source>
        <dbReference type="EMBL" id="GAI71468.1"/>
    </source>
</evidence>
<dbReference type="EMBL" id="BARW01000979">
    <property type="protein sequence ID" value="GAI71468.1"/>
    <property type="molecule type" value="Genomic_DNA"/>
</dbReference>
<sequence length="167" mass="19737">MSKNIKKYVFKSKPKEITYIDGEPLKLSKDFSFFHNKIKFRKELTRLQNLFKDFAKIALQASGIRDSYLKEEYSENFLLVIFTTSQIIRQADLILEPHKNLELSPGCFYLESNSESMFLLAKDMEGLSFGVDTMEEIFSQTFEIYFEQKNFDDYLKIRPFKLLNCSK</sequence>
<proteinExistence type="predicted"/>
<accession>X1QTB6</accession>
<organism evidence="2">
    <name type="scientific">marine sediment metagenome</name>
    <dbReference type="NCBI Taxonomy" id="412755"/>
    <lineage>
        <taxon>unclassified sequences</taxon>
        <taxon>metagenomes</taxon>
        <taxon>ecological metagenomes</taxon>
    </lineage>
</organism>
<dbReference type="InterPro" id="IPR029018">
    <property type="entry name" value="Hex-like_dom2"/>
</dbReference>
<dbReference type="SUPFAM" id="SSF55545">
    <property type="entry name" value="beta-N-acetylhexosaminidase-like domain"/>
    <property type="match status" value="1"/>
</dbReference>
<protein>
    <submittedName>
        <fullName evidence="2">Uncharacterized protein</fullName>
    </submittedName>
</protein>
<dbReference type="AlphaFoldDB" id="X1QTB6"/>
<reference evidence="2" key="1">
    <citation type="journal article" date="2014" name="Front. Microbiol.">
        <title>High frequency of phylogenetically diverse reductive dehalogenase-homologous genes in deep subseafloor sedimentary metagenomes.</title>
        <authorList>
            <person name="Kawai M."/>
            <person name="Futagami T."/>
            <person name="Toyoda A."/>
            <person name="Takaki Y."/>
            <person name="Nishi S."/>
            <person name="Hori S."/>
            <person name="Arai W."/>
            <person name="Tsubouchi T."/>
            <person name="Morono Y."/>
            <person name="Uchiyama I."/>
            <person name="Ito T."/>
            <person name="Fujiyama A."/>
            <person name="Inagaki F."/>
            <person name="Takami H."/>
        </authorList>
    </citation>
    <scope>NUCLEOTIDE SEQUENCE</scope>
    <source>
        <strain evidence="2">Expedition CK06-06</strain>
    </source>
</reference>